<dbReference type="NCBIfam" id="TIGR00254">
    <property type="entry name" value="GGDEF"/>
    <property type="match status" value="1"/>
</dbReference>
<keyword evidence="2" id="KW-0472">Membrane</keyword>
<evidence type="ECO:0000256" key="1">
    <source>
        <dbReference type="ARBA" id="ARBA00001946"/>
    </source>
</evidence>
<dbReference type="Pfam" id="PF00989">
    <property type="entry name" value="PAS"/>
    <property type="match status" value="1"/>
</dbReference>
<dbReference type="CDD" id="cd01948">
    <property type="entry name" value="EAL"/>
    <property type="match status" value="1"/>
</dbReference>
<feature type="domain" description="EAL" evidence="4">
    <location>
        <begin position="720"/>
        <end position="973"/>
    </location>
</feature>
<dbReference type="EMBL" id="JPGN01000010">
    <property type="protein sequence ID" value="KFI20703.1"/>
    <property type="molecule type" value="Genomic_DNA"/>
</dbReference>
<dbReference type="PANTHER" id="PTHR44757:SF4">
    <property type="entry name" value="DIGUANYLATE CYCLASE DGCE-RELATED"/>
    <property type="match status" value="1"/>
</dbReference>
<evidence type="ECO:0000259" key="3">
    <source>
        <dbReference type="PROSITE" id="PS50112"/>
    </source>
</evidence>
<dbReference type="OrthoDB" id="9787514at2"/>
<dbReference type="CDD" id="cd01949">
    <property type="entry name" value="GGDEF"/>
    <property type="match status" value="1"/>
</dbReference>
<dbReference type="SMART" id="SM00091">
    <property type="entry name" value="PAS"/>
    <property type="match status" value="1"/>
</dbReference>
<accession>A0A0E2Z4W1</accession>
<feature type="domain" description="GGDEF" evidence="5">
    <location>
        <begin position="576"/>
        <end position="709"/>
    </location>
</feature>
<protein>
    <submittedName>
        <fullName evidence="6">Diguanylate phosphodiesterase</fullName>
    </submittedName>
</protein>
<feature type="transmembrane region" description="Helical" evidence="2">
    <location>
        <begin position="319"/>
        <end position="338"/>
    </location>
</feature>
<keyword evidence="2" id="KW-1133">Transmembrane helix</keyword>
<dbReference type="InterPro" id="IPR035965">
    <property type="entry name" value="PAS-like_dom_sf"/>
</dbReference>
<dbReference type="InterPro" id="IPR043128">
    <property type="entry name" value="Rev_trsase/Diguanyl_cyclase"/>
</dbReference>
<evidence type="ECO:0000313" key="6">
    <source>
        <dbReference type="EMBL" id="KFI20703.1"/>
    </source>
</evidence>
<dbReference type="PROSITE" id="PS50887">
    <property type="entry name" value="GGDEF"/>
    <property type="match status" value="1"/>
</dbReference>
<organism evidence="6 7">
    <name type="scientific">Nitrosococcus oceani C-27</name>
    <dbReference type="NCBI Taxonomy" id="314279"/>
    <lineage>
        <taxon>Bacteria</taxon>
        <taxon>Pseudomonadati</taxon>
        <taxon>Pseudomonadota</taxon>
        <taxon>Gammaproteobacteria</taxon>
        <taxon>Chromatiales</taxon>
        <taxon>Chromatiaceae</taxon>
        <taxon>Nitrosococcus</taxon>
    </lineage>
</organism>
<dbReference type="PROSITE" id="PS50112">
    <property type="entry name" value="PAS"/>
    <property type="match status" value="1"/>
</dbReference>
<dbReference type="SMART" id="SM00267">
    <property type="entry name" value="GGDEF"/>
    <property type="match status" value="1"/>
</dbReference>
<dbReference type="InterPro" id="IPR029150">
    <property type="entry name" value="dCache_3"/>
</dbReference>
<dbReference type="Pfam" id="PF14827">
    <property type="entry name" value="dCache_3"/>
    <property type="match status" value="1"/>
</dbReference>
<dbReference type="InterPro" id="IPR035919">
    <property type="entry name" value="EAL_sf"/>
</dbReference>
<dbReference type="AlphaFoldDB" id="A0A0E2Z4W1"/>
<dbReference type="Proteomes" id="UP000028839">
    <property type="component" value="Unassembled WGS sequence"/>
</dbReference>
<dbReference type="Pfam" id="PF00563">
    <property type="entry name" value="EAL"/>
    <property type="match status" value="1"/>
</dbReference>
<gene>
    <name evidence="6" type="ORF">IB75_01710</name>
</gene>
<dbReference type="GO" id="GO:0003824">
    <property type="term" value="F:catalytic activity"/>
    <property type="evidence" value="ECO:0007669"/>
    <property type="project" value="UniProtKB-ARBA"/>
</dbReference>
<dbReference type="SMART" id="SM00052">
    <property type="entry name" value="EAL"/>
    <property type="match status" value="1"/>
</dbReference>
<sequence length="979" mass="109975">MFKSVAFSAKNILMPDPEQTPAPRFLSLKWKAVLVFSLVLVTINISLAGLAYLGLQRQFAQQREQIYLGHIKEIRGLIKTSYQRMEQLADIVPLLRGDRADKNSLAGKIDSIFERHGHLLQIVWGVEIASFYSSENKLLVSWGQQVGTDRILEWVRAANKRERPITGLDCGERCLQYVAVPLLANDERAGVLLLGRSLAEVVLSFRQISGDDIGIMTAVKLPSENATELRRLMPEWGMRMAALTNAERNLLVLRSLSEGHSLAEVASQHVWYHHAGREYEVRLIPINKAGVENREAQLVVISDVTRALADIRLATRRSLLGGLVGLVVSETLLLLLLWKPMARLQRVVLSLPYLAEHAFEKVRARLSHSAQPAWGRDEIDVLNDTAVTLSYQLEALQAEIQDRTRHLAERGDDLARERDFVTGLLNTAQVIILTQDSAGRVTMLNRQGQKITGYGADQITGRPFYELLAGDKVSPELFQQLEELRTGRRGQVRVDTGLQCQNGSQRTISWFHSRLAVHPSSDVVVLSVGHDVTEREQAEQRLAWLADHDPLTELFNRRRFQHEFEQILGASIRYGTQGGLLYFDLDQFKYINDTSGHQAGDALLRMVADKLRQVVRGSDIVARLGGDEFAVVIRECDVESAVRVARKVCTQLSTLEFPARGGNHSISLSIGIALFPLHGATVRDLMANADVAMYQAKEEGRGRWHLFSSDEQVRERMQQRVYWKEQIEQALREDRFLLYFQPVLDIRTHTIGHYEVLLRMYDHRGRIISPAQFIPVAEQSGLIHAIDHLVLRKAIAQQAKLWSQGYHLTLSINLSGRVVDDPELVPILEDLLRTTGVNPSSLMFEVTETAAVADLAAAEGFMHRIKAHGCRFAVDDFGVGFSSFFYLKRLPVDYVKIDGMFVRELAKSHQDQVFVKALSEVAKGLGKKAVAEFVEDAEALALLHEYGVDYAQGHYIGRPTPHIVETPCAEGKVAWSHAQ</sequence>
<evidence type="ECO:0000259" key="5">
    <source>
        <dbReference type="PROSITE" id="PS50887"/>
    </source>
</evidence>
<keyword evidence="2" id="KW-0812">Transmembrane</keyword>
<dbReference type="SUPFAM" id="SSF55785">
    <property type="entry name" value="PYP-like sensor domain (PAS domain)"/>
    <property type="match status" value="1"/>
</dbReference>
<reference evidence="6 7" key="1">
    <citation type="submission" date="2014-07" db="EMBL/GenBank/DDBJ databases">
        <title>Comparative analysis of Nitrosococcus oceani genome inventories of strains from Pacific and Atlantic gyres.</title>
        <authorList>
            <person name="Lim C.K."/>
            <person name="Wang L."/>
            <person name="Sayavedra-Soto L.A."/>
            <person name="Klotz M.G."/>
        </authorList>
    </citation>
    <scope>NUCLEOTIDE SEQUENCE [LARGE SCALE GENOMIC DNA]</scope>
    <source>
        <strain evidence="6 7">C-27</strain>
    </source>
</reference>
<dbReference type="PROSITE" id="PS50883">
    <property type="entry name" value="EAL"/>
    <property type="match status" value="1"/>
</dbReference>
<dbReference type="HOGENOM" id="CLU_000445_70_44_6"/>
<dbReference type="Gene3D" id="3.30.70.270">
    <property type="match status" value="1"/>
</dbReference>
<feature type="transmembrane region" description="Helical" evidence="2">
    <location>
        <begin position="33"/>
        <end position="55"/>
    </location>
</feature>
<comment type="caution">
    <text evidence="6">The sequence shown here is derived from an EMBL/GenBank/DDBJ whole genome shotgun (WGS) entry which is preliminary data.</text>
</comment>
<dbReference type="GO" id="GO:0006355">
    <property type="term" value="P:regulation of DNA-templated transcription"/>
    <property type="evidence" value="ECO:0007669"/>
    <property type="project" value="InterPro"/>
</dbReference>
<feature type="domain" description="PAS" evidence="3">
    <location>
        <begin position="417"/>
        <end position="468"/>
    </location>
</feature>
<dbReference type="InterPro" id="IPR000160">
    <property type="entry name" value="GGDEF_dom"/>
</dbReference>
<evidence type="ECO:0000256" key="2">
    <source>
        <dbReference type="SAM" id="Phobius"/>
    </source>
</evidence>
<dbReference type="InterPro" id="IPR000014">
    <property type="entry name" value="PAS"/>
</dbReference>
<dbReference type="Gene3D" id="3.30.450.20">
    <property type="entry name" value="PAS domain"/>
    <property type="match status" value="1"/>
</dbReference>
<dbReference type="InterPro" id="IPR001633">
    <property type="entry name" value="EAL_dom"/>
</dbReference>
<comment type="cofactor">
    <cofactor evidence="1">
        <name>Mg(2+)</name>
        <dbReference type="ChEBI" id="CHEBI:18420"/>
    </cofactor>
</comment>
<dbReference type="NCBIfam" id="TIGR00229">
    <property type="entry name" value="sensory_box"/>
    <property type="match status" value="1"/>
</dbReference>
<dbReference type="InterPro" id="IPR013767">
    <property type="entry name" value="PAS_fold"/>
</dbReference>
<dbReference type="InterPro" id="IPR052155">
    <property type="entry name" value="Biofilm_reg_signaling"/>
</dbReference>
<dbReference type="Pfam" id="PF00990">
    <property type="entry name" value="GGDEF"/>
    <property type="match status" value="1"/>
</dbReference>
<name>A0A0E2Z4W1_9GAMM</name>
<dbReference type="SUPFAM" id="SSF141868">
    <property type="entry name" value="EAL domain-like"/>
    <property type="match status" value="1"/>
</dbReference>
<evidence type="ECO:0000313" key="7">
    <source>
        <dbReference type="Proteomes" id="UP000028839"/>
    </source>
</evidence>
<dbReference type="Gene3D" id="3.20.20.450">
    <property type="entry name" value="EAL domain"/>
    <property type="match status" value="1"/>
</dbReference>
<dbReference type="PANTHER" id="PTHR44757">
    <property type="entry name" value="DIGUANYLATE CYCLASE DGCP"/>
    <property type="match status" value="1"/>
</dbReference>
<proteinExistence type="predicted"/>
<evidence type="ECO:0000259" key="4">
    <source>
        <dbReference type="PROSITE" id="PS50883"/>
    </source>
</evidence>
<dbReference type="CDD" id="cd00130">
    <property type="entry name" value="PAS"/>
    <property type="match status" value="1"/>
</dbReference>
<dbReference type="FunFam" id="3.30.70.270:FF:000001">
    <property type="entry name" value="Diguanylate cyclase domain protein"/>
    <property type="match status" value="1"/>
</dbReference>
<dbReference type="SUPFAM" id="SSF55073">
    <property type="entry name" value="Nucleotide cyclase"/>
    <property type="match status" value="1"/>
</dbReference>
<dbReference type="InterPro" id="IPR029787">
    <property type="entry name" value="Nucleotide_cyclase"/>
</dbReference>